<feature type="region of interest" description="Disordered" evidence="1">
    <location>
        <begin position="90"/>
        <end position="141"/>
    </location>
</feature>
<organism evidence="2 3">
    <name type="scientific">Phytophthora megakarya</name>
    <dbReference type="NCBI Taxonomy" id="4795"/>
    <lineage>
        <taxon>Eukaryota</taxon>
        <taxon>Sar</taxon>
        <taxon>Stramenopiles</taxon>
        <taxon>Oomycota</taxon>
        <taxon>Peronosporomycetes</taxon>
        <taxon>Peronosporales</taxon>
        <taxon>Peronosporaceae</taxon>
        <taxon>Phytophthora</taxon>
    </lineage>
</organism>
<gene>
    <name evidence="2" type="ORF">PHMEG_00036724</name>
</gene>
<keyword evidence="3" id="KW-1185">Reference proteome</keyword>
<dbReference type="Proteomes" id="UP000198211">
    <property type="component" value="Unassembled WGS sequence"/>
</dbReference>
<accession>A0A225UNS4</accession>
<dbReference type="EMBL" id="NBNE01015498">
    <property type="protein sequence ID" value="OWY93759.1"/>
    <property type="molecule type" value="Genomic_DNA"/>
</dbReference>
<evidence type="ECO:0000256" key="1">
    <source>
        <dbReference type="SAM" id="MobiDB-lite"/>
    </source>
</evidence>
<dbReference type="AlphaFoldDB" id="A0A225UNS4"/>
<sequence length="218" mass="24204">MASVSDADIMSVVQAGCHTIKNEFVPDEQMKARRRLLVENMQPPVRQAQILRLIDLERFDCKSDDVSFFDLIFEHAKVSLDVAGLSCQNGHEVGKPNRKPQRTPADKTSAPRAAPPVAAPSDGKNASIASSSRPALPSPPQHGCLECKGTHWLKDCPTTTDTQREETWKKYREAKERRLGIVRFKAPRYVAPNATVRLNGFLEVPYVPDTCADTNIIP</sequence>
<reference evidence="3" key="1">
    <citation type="submission" date="2017-03" db="EMBL/GenBank/DDBJ databases">
        <title>Phytopthora megakarya and P. palmivora, two closely related causual agents of cacao black pod achieved similar genome size and gene model numbers by different mechanisms.</title>
        <authorList>
            <person name="Ali S."/>
            <person name="Shao J."/>
            <person name="Larry D.J."/>
            <person name="Kronmiller B."/>
            <person name="Shen D."/>
            <person name="Strem M.D."/>
            <person name="Melnick R.L."/>
            <person name="Guiltinan M.J."/>
            <person name="Tyler B.M."/>
            <person name="Meinhardt L.W."/>
            <person name="Bailey B.A."/>
        </authorList>
    </citation>
    <scope>NUCLEOTIDE SEQUENCE [LARGE SCALE GENOMIC DNA]</scope>
    <source>
        <strain evidence="3">zdho120</strain>
    </source>
</reference>
<proteinExistence type="predicted"/>
<name>A0A225UNS4_9STRA</name>
<feature type="compositionally biased region" description="Low complexity" evidence="1">
    <location>
        <begin position="119"/>
        <end position="135"/>
    </location>
</feature>
<protein>
    <submittedName>
        <fullName evidence="2">Uncharacterized protein</fullName>
    </submittedName>
</protein>
<evidence type="ECO:0000313" key="3">
    <source>
        <dbReference type="Proteomes" id="UP000198211"/>
    </source>
</evidence>
<comment type="caution">
    <text evidence="2">The sequence shown here is derived from an EMBL/GenBank/DDBJ whole genome shotgun (WGS) entry which is preliminary data.</text>
</comment>
<evidence type="ECO:0000313" key="2">
    <source>
        <dbReference type="EMBL" id="OWY93759.1"/>
    </source>
</evidence>